<gene>
    <name evidence="1" type="ORF">DVH24_028617</name>
</gene>
<evidence type="ECO:0000313" key="1">
    <source>
        <dbReference type="EMBL" id="RXH87117.1"/>
    </source>
</evidence>
<dbReference type="EMBL" id="RDQH01000336">
    <property type="protein sequence ID" value="RXH87117.1"/>
    <property type="molecule type" value="Genomic_DNA"/>
</dbReference>
<organism evidence="1 2">
    <name type="scientific">Malus domestica</name>
    <name type="common">Apple</name>
    <name type="synonym">Pyrus malus</name>
    <dbReference type="NCBI Taxonomy" id="3750"/>
    <lineage>
        <taxon>Eukaryota</taxon>
        <taxon>Viridiplantae</taxon>
        <taxon>Streptophyta</taxon>
        <taxon>Embryophyta</taxon>
        <taxon>Tracheophyta</taxon>
        <taxon>Spermatophyta</taxon>
        <taxon>Magnoliopsida</taxon>
        <taxon>eudicotyledons</taxon>
        <taxon>Gunneridae</taxon>
        <taxon>Pentapetalae</taxon>
        <taxon>rosids</taxon>
        <taxon>fabids</taxon>
        <taxon>Rosales</taxon>
        <taxon>Rosaceae</taxon>
        <taxon>Amygdaloideae</taxon>
        <taxon>Maleae</taxon>
        <taxon>Malus</taxon>
    </lineage>
</organism>
<evidence type="ECO:0000313" key="2">
    <source>
        <dbReference type="Proteomes" id="UP000290289"/>
    </source>
</evidence>
<protein>
    <recommendedName>
        <fullName evidence="3">Pentacotripeptide-repeat region of PRORP domain-containing protein</fullName>
    </recommendedName>
</protein>
<accession>A0A498IXR4</accession>
<dbReference type="AlphaFoldDB" id="A0A498IXR4"/>
<comment type="caution">
    <text evidence="1">The sequence shown here is derived from an EMBL/GenBank/DDBJ whole genome shotgun (WGS) entry which is preliminary data.</text>
</comment>
<proteinExistence type="predicted"/>
<dbReference type="Proteomes" id="UP000290289">
    <property type="component" value="Chromosome 10"/>
</dbReference>
<reference evidence="1 2" key="1">
    <citation type="submission" date="2018-10" db="EMBL/GenBank/DDBJ databases">
        <title>A high-quality apple genome assembly.</title>
        <authorList>
            <person name="Hu J."/>
        </authorList>
    </citation>
    <scope>NUCLEOTIDE SEQUENCE [LARGE SCALE GENOMIC DNA]</scope>
    <source>
        <strain evidence="2">cv. HFTH1</strain>
        <tissue evidence="1">Young leaf</tissue>
    </source>
</reference>
<keyword evidence="2" id="KW-1185">Reference proteome</keyword>
<evidence type="ECO:0008006" key="3">
    <source>
        <dbReference type="Google" id="ProtNLM"/>
    </source>
</evidence>
<name>A0A498IXR4_MALDO</name>
<sequence length="180" mass="21394">MKELGVQRSFKFYEALFKANMRHSRYIELGVQRSFKFYEALFKANMRHSRYMMVKGYFNAMLSERIEPIRHTYKLCESLDHARKVKTLTCKKTIHGFVKKHDKVALNMFVGYALIELYYECGEMGETVKVFDEFSLLNVFFMKCDKKKAETFTCLYFTISQQFLTSPLIIAISNYLHKDM</sequence>